<evidence type="ECO:0000313" key="2">
    <source>
        <dbReference type="Proteomes" id="UP000031623"/>
    </source>
</evidence>
<accession>A0A090AEC8</accession>
<proteinExistence type="predicted"/>
<name>A0A090AEC8_9GAMM</name>
<reference evidence="1 2" key="1">
    <citation type="journal article" date="2014" name="ISME J.">
        <title>Ecophysiology of Thioploca ingrica as revealed by the complete genome sequence supplemented with proteomic evidence.</title>
        <authorList>
            <person name="Kojima H."/>
            <person name="Ogura Y."/>
            <person name="Yamamoto N."/>
            <person name="Togashi T."/>
            <person name="Mori H."/>
            <person name="Watanabe T."/>
            <person name="Nemoto F."/>
            <person name="Kurokawa K."/>
            <person name="Hayashi T."/>
            <person name="Fukui M."/>
        </authorList>
    </citation>
    <scope>NUCLEOTIDE SEQUENCE [LARGE SCALE GENOMIC DNA]</scope>
</reference>
<sequence length="79" mass="9173">MNILKQRLIDIIYQQPDEVSAETLLQMISATLIKLQSGQEQSPNVMEPKQLAWERTIRRMKPGYSLGGHMPSRESLYER</sequence>
<keyword evidence="2" id="KW-1185">Reference proteome</keyword>
<dbReference type="KEGG" id="tig:THII_2006"/>
<dbReference type="HOGENOM" id="CLU_2604948_0_0_6"/>
<evidence type="ECO:0000313" key="1">
    <source>
        <dbReference type="EMBL" id="BAP56303.1"/>
    </source>
</evidence>
<dbReference type="EMBL" id="AP014633">
    <property type="protein sequence ID" value="BAP56303.1"/>
    <property type="molecule type" value="Genomic_DNA"/>
</dbReference>
<dbReference type="Proteomes" id="UP000031623">
    <property type="component" value="Chromosome"/>
</dbReference>
<gene>
    <name evidence="1" type="ORF">THII_2006</name>
</gene>
<dbReference type="AlphaFoldDB" id="A0A090AEC8"/>
<organism evidence="1 2">
    <name type="scientific">Thioploca ingrica</name>
    <dbReference type="NCBI Taxonomy" id="40754"/>
    <lineage>
        <taxon>Bacteria</taxon>
        <taxon>Pseudomonadati</taxon>
        <taxon>Pseudomonadota</taxon>
        <taxon>Gammaproteobacteria</taxon>
        <taxon>Thiotrichales</taxon>
        <taxon>Thiotrichaceae</taxon>
        <taxon>Thioploca</taxon>
    </lineage>
</organism>
<protein>
    <submittedName>
        <fullName evidence="1">Uncharacterized protein</fullName>
    </submittedName>
</protein>